<dbReference type="Proteomes" id="UP000030753">
    <property type="component" value="Unassembled WGS sequence"/>
</dbReference>
<accession>W9IIL7</accession>
<organism evidence="1 2">
    <name type="scientific">Fusarium oxysporum NRRL 32931</name>
    <dbReference type="NCBI Taxonomy" id="660029"/>
    <lineage>
        <taxon>Eukaryota</taxon>
        <taxon>Fungi</taxon>
        <taxon>Dikarya</taxon>
        <taxon>Ascomycota</taxon>
        <taxon>Pezizomycotina</taxon>
        <taxon>Sordariomycetes</taxon>
        <taxon>Hypocreomycetidae</taxon>
        <taxon>Hypocreales</taxon>
        <taxon>Nectriaceae</taxon>
        <taxon>Fusarium</taxon>
        <taxon>Fusarium oxysporum species complex</taxon>
    </lineage>
</organism>
<dbReference type="AlphaFoldDB" id="W9IIL7"/>
<sequence>MPDISEVTTSKVRNDHTHWRCMHETDGNECNTRLQMTQEHCTECGSSREGGSYAETHDGYQLGTLESFDPDVPKCKLMNGNICDTKNPMTDKTCSTYTMARTTTRCVDHPQWKCTKFLMPIDNCNATMSIYMKK</sequence>
<evidence type="ECO:0000313" key="1">
    <source>
        <dbReference type="EMBL" id="EWY92356.1"/>
    </source>
</evidence>
<gene>
    <name evidence="1" type="ORF">FOYG_05931</name>
</gene>
<protein>
    <submittedName>
        <fullName evidence="1">Uncharacterized protein</fullName>
    </submittedName>
</protein>
<proteinExistence type="predicted"/>
<reference evidence="1 2" key="1">
    <citation type="submission" date="2011-06" db="EMBL/GenBank/DDBJ databases">
        <title>The Genome Sequence of Fusarium oxysporum FOSC 3-a.</title>
        <authorList>
            <consortium name="The Broad Institute Genome Sequencing Platform"/>
            <person name="Ma L.-J."/>
            <person name="Gale L.R."/>
            <person name="Schwartz D.C."/>
            <person name="Zhou S."/>
            <person name="Corby-Kistler H."/>
            <person name="Young S.K."/>
            <person name="Zeng Q."/>
            <person name="Gargeya S."/>
            <person name="Fitzgerald M."/>
            <person name="Haas B."/>
            <person name="Abouelleil A."/>
            <person name="Alvarado L."/>
            <person name="Arachchi H.M."/>
            <person name="Berlin A."/>
            <person name="Brown A."/>
            <person name="Chapman S.B."/>
            <person name="Chen Z."/>
            <person name="Dunbar C."/>
            <person name="Freedman E."/>
            <person name="Gearin G."/>
            <person name="Gellesch M."/>
            <person name="Goldberg J."/>
            <person name="Griggs A."/>
            <person name="Gujja S."/>
            <person name="Heiman D."/>
            <person name="Howarth C."/>
            <person name="Larson L."/>
            <person name="Lui A."/>
            <person name="MacDonald P.J.P."/>
            <person name="Mehta T."/>
            <person name="Montmayeur A."/>
            <person name="Murphy C."/>
            <person name="Neiman D."/>
            <person name="Pearson M."/>
            <person name="Priest M."/>
            <person name="Roberts A."/>
            <person name="Saif S."/>
            <person name="Shea T."/>
            <person name="Shenoy N."/>
            <person name="Sisk P."/>
            <person name="Stolte C."/>
            <person name="Sykes S."/>
            <person name="Wortman J."/>
            <person name="Nusbaum C."/>
            <person name="Birren B."/>
        </authorList>
    </citation>
    <scope>NUCLEOTIDE SEQUENCE [LARGE SCALE GENOMIC DNA]</scope>
    <source>
        <strain evidence="2">FOSC 3-a</strain>
    </source>
</reference>
<evidence type="ECO:0000313" key="2">
    <source>
        <dbReference type="Proteomes" id="UP000030753"/>
    </source>
</evidence>
<dbReference type="EMBL" id="JH717842">
    <property type="protein sequence ID" value="EWY92356.1"/>
    <property type="molecule type" value="Genomic_DNA"/>
</dbReference>
<name>W9IIL7_FUSOX</name>
<dbReference type="HOGENOM" id="CLU_1896276_0_0_1"/>